<dbReference type="CDD" id="cd02966">
    <property type="entry name" value="TlpA_like_family"/>
    <property type="match status" value="1"/>
</dbReference>
<keyword evidence="5" id="KW-1185">Reference proteome</keyword>
<evidence type="ECO:0000313" key="4">
    <source>
        <dbReference type="EMBL" id="MCW3805484.1"/>
    </source>
</evidence>
<name>A0AAE3MDE3_9BACT</name>
<evidence type="ECO:0000256" key="2">
    <source>
        <dbReference type="SAM" id="SignalP"/>
    </source>
</evidence>
<dbReference type="PANTHER" id="PTHR42852:SF13">
    <property type="entry name" value="PROTEIN DIPZ"/>
    <property type="match status" value="1"/>
</dbReference>
<keyword evidence="1" id="KW-0676">Redox-active center</keyword>
<protein>
    <submittedName>
        <fullName evidence="4">TlpA family protein disulfide reductase</fullName>
    </submittedName>
</protein>
<dbReference type="GO" id="GO:0016209">
    <property type="term" value="F:antioxidant activity"/>
    <property type="evidence" value="ECO:0007669"/>
    <property type="project" value="InterPro"/>
</dbReference>
<dbReference type="GO" id="GO:0016491">
    <property type="term" value="F:oxidoreductase activity"/>
    <property type="evidence" value="ECO:0007669"/>
    <property type="project" value="InterPro"/>
</dbReference>
<feature type="chain" id="PRO_5042047566" evidence="2">
    <location>
        <begin position="21"/>
        <end position="539"/>
    </location>
</feature>
<dbReference type="Pfam" id="PF00578">
    <property type="entry name" value="AhpC-TSA"/>
    <property type="match status" value="1"/>
</dbReference>
<sequence length="539" mass="61288">MKKYFLFLGLSCLICTLGIAQNNTIHRPQYETSNTSLFEIDKIELKDDTTILYCDVYNRVGMWVRISSNSYLKGHSGQVYKLLYSEGFELDKEVPMPPSGNISFKLFMEPLGVNENTFDFMEGEYENAFKVFGIKTFKPQACDAPIHCKLQGEVIGRPHSSRLVLTKERGDERISAIYIPIRDGKFEYTLNCQHIESYDLTFFDEMLNGAWRPIKFFSDSDSISFKLFPGEEFNKNIVIGGTTNKEYSTHLSKADSIFNIQQVQQQFDSLMKAGKYNSPECIELQNEINLANDRKQKDSLGILLSQMYNNGEAYTREANELISHSQKLSQQIKDYDTDYIKNNSSIMAYSLLVNKIQEALDNPQEDLNDYIDSYNIYAKKYPKHPYTQKLYNIVESYTSIKVGGSFIDVSAKDFDGNPVVLSEQIKGKVALVDMWASWCGPCRKNAISMIPVYESYKDKGFTVVGIAREREISSGINAAKKDKYPWLNLIELNDSGKIWEKYGLGNSGGSSFLIDKDGTILAIHPSADELKKILDGLLK</sequence>
<dbReference type="PANTHER" id="PTHR42852">
    <property type="entry name" value="THIOL:DISULFIDE INTERCHANGE PROTEIN DSBE"/>
    <property type="match status" value="1"/>
</dbReference>
<dbReference type="Gene3D" id="3.40.30.10">
    <property type="entry name" value="Glutaredoxin"/>
    <property type="match status" value="1"/>
</dbReference>
<dbReference type="PROSITE" id="PS51352">
    <property type="entry name" value="THIOREDOXIN_2"/>
    <property type="match status" value="1"/>
</dbReference>
<feature type="domain" description="Thioredoxin" evidence="3">
    <location>
        <begin position="400"/>
        <end position="539"/>
    </location>
</feature>
<keyword evidence="2" id="KW-0732">Signal</keyword>
<evidence type="ECO:0000313" key="5">
    <source>
        <dbReference type="Proteomes" id="UP001207408"/>
    </source>
</evidence>
<dbReference type="PROSITE" id="PS00194">
    <property type="entry name" value="THIOREDOXIN_1"/>
    <property type="match status" value="1"/>
</dbReference>
<gene>
    <name evidence="4" type="ORF">OM074_07575</name>
</gene>
<evidence type="ECO:0000259" key="3">
    <source>
        <dbReference type="PROSITE" id="PS51352"/>
    </source>
</evidence>
<dbReference type="RefSeq" id="WP_301198855.1">
    <property type="nucleotide sequence ID" value="NZ_JAPDPI010000012.1"/>
</dbReference>
<organism evidence="4 5">
    <name type="scientific">Plebeiibacterium marinum</name>
    <dbReference type="NCBI Taxonomy" id="2992111"/>
    <lineage>
        <taxon>Bacteria</taxon>
        <taxon>Pseudomonadati</taxon>
        <taxon>Bacteroidota</taxon>
        <taxon>Bacteroidia</taxon>
        <taxon>Marinilabiliales</taxon>
        <taxon>Marinilabiliaceae</taxon>
        <taxon>Plebeiibacterium</taxon>
    </lineage>
</organism>
<dbReference type="SUPFAM" id="SSF52833">
    <property type="entry name" value="Thioredoxin-like"/>
    <property type="match status" value="1"/>
</dbReference>
<dbReference type="InterPro" id="IPR000866">
    <property type="entry name" value="AhpC/TSA"/>
</dbReference>
<comment type="caution">
    <text evidence="4">The sequence shown here is derived from an EMBL/GenBank/DDBJ whole genome shotgun (WGS) entry which is preliminary data.</text>
</comment>
<dbReference type="InterPro" id="IPR050553">
    <property type="entry name" value="Thioredoxin_ResA/DsbE_sf"/>
</dbReference>
<dbReference type="InterPro" id="IPR017937">
    <property type="entry name" value="Thioredoxin_CS"/>
</dbReference>
<reference evidence="4" key="1">
    <citation type="submission" date="2022-10" db="EMBL/GenBank/DDBJ databases">
        <authorList>
            <person name="Yu W.X."/>
        </authorList>
    </citation>
    <scope>NUCLEOTIDE SEQUENCE</scope>
    <source>
        <strain evidence="4">D04</strain>
    </source>
</reference>
<evidence type="ECO:0000256" key="1">
    <source>
        <dbReference type="ARBA" id="ARBA00023284"/>
    </source>
</evidence>
<dbReference type="InterPro" id="IPR013766">
    <property type="entry name" value="Thioredoxin_domain"/>
</dbReference>
<dbReference type="EMBL" id="JAPDPI010000012">
    <property type="protein sequence ID" value="MCW3805484.1"/>
    <property type="molecule type" value="Genomic_DNA"/>
</dbReference>
<dbReference type="AlphaFoldDB" id="A0AAE3MDE3"/>
<proteinExistence type="predicted"/>
<accession>A0AAE3MDE3</accession>
<dbReference type="Proteomes" id="UP001207408">
    <property type="component" value="Unassembled WGS sequence"/>
</dbReference>
<dbReference type="InterPro" id="IPR036249">
    <property type="entry name" value="Thioredoxin-like_sf"/>
</dbReference>
<feature type="signal peptide" evidence="2">
    <location>
        <begin position="1"/>
        <end position="20"/>
    </location>
</feature>